<keyword evidence="6 9" id="KW-0418">Kinase</keyword>
<dbReference type="EMBL" id="FMAI01000007">
    <property type="protein sequence ID" value="SCB36969.1"/>
    <property type="molecule type" value="Genomic_DNA"/>
</dbReference>
<feature type="domain" description="Signal transduction histidine kinase HWE region" evidence="8">
    <location>
        <begin position="162"/>
        <end position="244"/>
    </location>
</feature>
<evidence type="ECO:0000259" key="8">
    <source>
        <dbReference type="SMART" id="SM00911"/>
    </source>
</evidence>
<dbReference type="PANTHER" id="PTHR41523:SF7">
    <property type="entry name" value="HISTIDINE KINASE"/>
    <property type="match status" value="1"/>
</dbReference>
<keyword evidence="3" id="KW-0597">Phosphoprotein</keyword>
<dbReference type="PANTHER" id="PTHR41523">
    <property type="entry name" value="TWO-COMPONENT SYSTEM SENSOR PROTEIN"/>
    <property type="match status" value="1"/>
</dbReference>
<name>A0A1C3WA86_9BRAD</name>
<dbReference type="InterPro" id="IPR035965">
    <property type="entry name" value="PAS-like_dom_sf"/>
</dbReference>
<evidence type="ECO:0000256" key="1">
    <source>
        <dbReference type="ARBA" id="ARBA00000085"/>
    </source>
</evidence>
<dbReference type="AlphaFoldDB" id="A0A1C3WA86"/>
<dbReference type="InterPro" id="IPR036890">
    <property type="entry name" value="HATPase_C_sf"/>
</dbReference>
<keyword evidence="4" id="KW-0808">Transferase</keyword>
<dbReference type="GO" id="GO:0005524">
    <property type="term" value="F:ATP binding"/>
    <property type="evidence" value="ECO:0007669"/>
    <property type="project" value="UniProtKB-KW"/>
</dbReference>
<dbReference type="Pfam" id="PF07536">
    <property type="entry name" value="HWE_HK"/>
    <property type="match status" value="1"/>
</dbReference>
<evidence type="ECO:0000313" key="10">
    <source>
        <dbReference type="Proteomes" id="UP000199184"/>
    </source>
</evidence>
<dbReference type="SUPFAM" id="SSF55785">
    <property type="entry name" value="PYP-like sensor domain (PAS domain)"/>
    <property type="match status" value="1"/>
</dbReference>
<protein>
    <recommendedName>
        <fullName evidence="2">histidine kinase</fullName>
        <ecNumber evidence="2">2.7.13.3</ecNumber>
    </recommendedName>
</protein>
<comment type="catalytic activity">
    <reaction evidence="1">
        <text>ATP + protein L-histidine = ADP + protein N-phospho-L-histidine.</text>
        <dbReference type="EC" id="2.7.13.3"/>
    </reaction>
</comment>
<evidence type="ECO:0000256" key="3">
    <source>
        <dbReference type="ARBA" id="ARBA00022553"/>
    </source>
</evidence>
<dbReference type="Proteomes" id="UP000199184">
    <property type="component" value="Unassembled WGS sequence"/>
</dbReference>
<keyword evidence="7" id="KW-0067">ATP-binding</keyword>
<dbReference type="GO" id="GO:0004673">
    <property type="term" value="F:protein histidine kinase activity"/>
    <property type="evidence" value="ECO:0007669"/>
    <property type="project" value="UniProtKB-EC"/>
</dbReference>
<dbReference type="Gene3D" id="3.30.450.20">
    <property type="entry name" value="PAS domain"/>
    <property type="match status" value="1"/>
</dbReference>
<accession>A0A1C3WA86</accession>
<dbReference type="Gene3D" id="3.30.565.10">
    <property type="entry name" value="Histidine kinase-like ATPase, C-terminal domain"/>
    <property type="match status" value="1"/>
</dbReference>
<evidence type="ECO:0000256" key="6">
    <source>
        <dbReference type="ARBA" id="ARBA00022777"/>
    </source>
</evidence>
<proteinExistence type="predicted"/>
<keyword evidence="5" id="KW-0547">Nucleotide-binding</keyword>
<organism evidence="9 10">
    <name type="scientific">Bradyrhizobium shewense</name>
    <dbReference type="NCBI Taxonomy" id="1761772"/>
    <lineage>
        <taxon>Bacteria</taxon>
        <taxon>Pseudomonadati</taxon>
        <taxon>Pseudomonadota</taxon>
        <taxon>Alphaproteobacteria</taxon>
        <taxon>Hyphomicrobiales</taxon>
        <taxon>Nitrobacteraceae</taxon>
        <taxon>Bradyrhizobium</taxon>
    </lineage>
</organism>
<sequence>MAHEEPGASPEELQLVNEELTIINGELTHRVEELTRATRDLKSFLESTRIATVFLDNELRVMNFTPAITQVLHLVETDTGRPIAHIKARIPIEELYDDIRRVLRTLASTERELSALDGGTRYIVRILPYRSIDDVIAGVVVTFINVPAITRAEERQRLLLAELQHRVRNTLGVVRSIARRSADSATTVEEYASHLDGRLNAFARTQALVTRDPEGGVDLEYLVVEELLAYNAREGEQMQVSGPKVRFQPKAAETFALAIHELATNALKYGALSQPSGRVEISWRLDEGAQPAELVFKWREHGGPQVKPPLRKGFGTELLERTLAFEFKGETTLAFDPAGLQCTIAIPRSKRAFHTPAVAD</sequence>
<evidence type="ECO:0000256" key="5">
    <source>
        <dbReference type="ARBA" id="ARBA00022741"/>
    </source>
</evidence>
<evidence type="ECO:0000256" key="4">
    <source>
        <dbReference type="ARBA" id="ARBA00022679"/>
    </source>
</evidence>
<dbReference type="EC" id="2.7.13.3" evidence="2"/>
<evidence type="ECO:0000256" key="7">
    <source>
        <dbReference type="ARBA" id="ARBA00022840"/>
    </source>
</evidence>
<keyword evidence="10" id="KW-1185">Reference proteome</keyword>
<dbReference type="InterPro" id="IPR011102">
    <property type="entry name" value="Sig_transdc_His_kinase_HWE"/>
</dbReference>
<gene>
    <name evidence="9" type="ORF">GA0061098_100759</name>
</gene>
<dbReference type="SMART" id="SM00911">
    <property type="entry name" value="HWE_HK"/>
    <property type="match status" value="1"/>
</dbReference>
<dbReference type="Pfam" id="PF13596">
    <property type="entry name" value="PAS_10"/>
    <property type="match status" value="1"/>
</dbReference>
<evidence type="ECO:0000256" key="2">
    <source>
        <dbReference type="ARBA" id="ARBA00012438"/>
    </source>
</evidence>
<evidence type="ECO:0000313" key="9">
    <source>
        <dbReference type="EMBL" id="SCB36969.1"/>
    </source>
</evidence>
<reference evidence="10" key="1">
    <citation type="submission" date="2016-08" db="EMBL/GenBank/DDBJ databases">
        <authorList>
            <person name="Varghese N."/>
            <person name="Submissions Spin"/>
        </authorList>
    </citation>
    <scope>NUCLEOTIDE SEQUENCE [LARGE SCALE GENOMIC DNA]</scope>
    <source>
        <strain evidence="10">ERR11</strain>
    </source>
</reference>